<evidence type="ECO:0000256" key="16">
    <source>
        <dbReference type="ARBA" id="ARBA00023065"/>
    </source>
</evidence>
<feature type="transmembrane region" description="Helical" evidence="18">
    <location>
        <begin position="1000"/>
        <end position="1019"/>
    </location>
</feature>
<dbReference type="SUPFAM" id="SSF56784">
    <property type="entry name" value="HAD-like"/>
    <property type="match status" value="1"/>
</dbReference>
<keyword evidence="8 18" id="KW-0547">Nucleotide-binding</keyword>
<dbReference type="InterPro" id="IPR018303">
    <property type="entry name" value="ATPase_P-typ_P_site"/>
</dbReference>
<evidence type="ECO:0000256" key="14">
    <source>
        <dbReference type="ARBA" id="ARBA00022967"/>
    </source>
</evidence>
<dbReference type="Pfam" id="PF00690">
    <property type="entry name" value="Cation_ATPase_N"/>
    <property type="match status" value="1"/>
</dbReference>
<dbReference type="InterPro" id="IPR044492">
    <property type="entry name" value="P_typ_ATPase_HD_dom"/>
</dbReference>
<dbReference type="GeneID" id="110980721"/>
<dbReference type="InterPro" id="IPR023299">
    <property type="entry name" value="ATPase_P-typ_cyto_dom_N"/>
</dbReference>
<evidence type="ECO:0000256" key="18">
    <source>
        <dbReference type="RuleBase" id="RU361146"/>
    </source>
</evidence>
<evidence type="ECO:0000313" key="20">
    <source>
        <dbReference type="Proteomes" id="UP000694845"/>
    </source>
</evidence>
<evidence type="ECO:0000259" key="19">
    <source>
        <dbReference type="SMART" id="SM00831"/>
    </source>
</evidence>
<dbReference type="InterPro" id="IPR023214">
    <property type="entry name" value="HAD_sf"/>
</dbReference>
<keyword evidence="5 18" id="KW-0109">Calcium transport</keyword>
<feature type="transmembrane region" description="Helical" evidence="18">
    <location>
        <begin position="60"/>
        <end position="78"/>
    </location>
</feature>
<keyword evidence="16 18" id="KW-0406">Ion transport</keyword>
<dbReference type="KEGG" id="aplc:110980721"/>
<feature type="transmembrane region" description="Helical" evidence="18">
    <location>
        <begin position="293"/>
        <end position="322"/>
    </location>
</feature>
<gene>
    <name evidence="21" type="primary">LOC110980721</name>
</gene>
<dbReference type="FunFam" id="1.20.1110.10:FF:000065">
    <property type="entry name" value="Sarcoplasmic/endoplasmic reticulum calcium ATPase 1"/>
    <property type="match status" value="3"/>
</dbReference>
<keyword evidence="4" id="KW-0597">Phosphoprotein</keyword>
<evidence type="ECO:0000256" key="8">
    <source>
        <dbReference type="ARBA" id="ARBA00022741"/>
    </source>
</evidence>
<dbReference type="SFLD" id="SFLDF00027">
    <property type="entry name" value="p-type_atpase"/>
    <property type="match status" value="1"/>
</dbReference>
<feature type="transmembrane region" description="Helical" evidence="18">
    <location>
        <begin position="261"/>
        <end position="281"/>
    </location>
</feature>
<evidence type="ECO:0000256" key="4">
    <source>
        <dbReference type="ARBA" id="ARBA00022553"/>
    </source>
</evidence>
<dbReference type="SUPFAM" id="SSF81665">
    <property type="entry name" value="Calcium ATPase, transmembrane domain M"/>
    <property type="match status" value="1"/>
</dbReference>
<comment type="caution">
    <text evidence="18">Lacks conserved residue(s) required for the propagation of feature annotation.</text>
</comment>
<dbReference type="SUPFAM" id="SSF81660">
    <property type="entry name" value="Metal cation-transporting ATPase, ATP-binding domain N"/>
    <property type="match status" value="1"/>
</dbReference>
<dbReference type="Pfam" id="PF00689">
    <property type="entry name" value="Cation_ATPase_C"/>
    <property type="match status" value="1"/>
</dbReference>
<dbReference type="Gene3D" id="1.20.1110.10">
    <property type="entry name" value="Calcium-transporting ATPase, transmembrane domain"/>
    <property type="match status" value="1"/>
</dbReference>
<dbReference type="InterPro" id="IPR023298">
    <property type="entry name" value="ATPase_P-typ_TM_dom_sf"/>
</dbReference>
<dbReference type="InterPro" id="IPR059000">
    <property type="entry name" value="ATPase_P-type_domA"/>
</dbReference>
<evidence type="ECO:0000313" key="21">
    <source>
        <dbReference type="RefSeq" id="XP_022093336.1"/>
    </source>
</evidence>
<accession>A0A8B7YPG8</accession>
<dbReference type="InterPro" id="IPR005782">
    <property type="entry name" value="P-type_ATPase_IIA"/>
</dbReference>
<comment type="function">
    <text evidence="18">Catalyzes the hydrolysis of ATP coupled with the transport of calcium.</text>
</comment>
<evidence type="ECO:0000256" key="10">
    <source>
        <dbReference type="ARBA" id="ARBA00022837"/>
    </source>
</evidence>
<dbReference type="Gene3D" id="2.70.150.10">
    <property type="entry name" value="Calcium-transporting ATPase, cytoplasmic transduction domain A"/>
    <property type="match status" value="1"/>
</dbReference>
<keyword evidence="3 18" id="KW-0813">Transport</keyword>
<evidence type="ECO:0000256" key="3">
    <source>
        <dbReference type="ARBA" id="ARBA00022448"/>
    </source>
</evidence>
<keyword evidence="14" id="KW-1278">Translocase</keyword>
<dbReference type="Pfam" id="PF00122">
    <property type="entry name" value="E1-E2_ATPase"/>
    <property type="match status" value="1"/>
</dbReference>
<dbReference type="GO" id="GO:0016887">
    <property type="term" value="F:ATP hydrolysis activity"/>
    <property type="evidence" value="ECO:0007669"/>
    <property type="project" value="InterPro"/>
</dbReference>
<dbReference type="FunFam" id="2.70.150.10:FF:000143">
    <property type="entry name" value="Calcium-transporting ATPase"/>
    <property type="match status" value="1"/>
</dbReference>
<feature type="transmembrane region" description="Helical" evidence="18">
    <location>
        <begin position="834"/>
        <end position="858"/>
    </location>
</feature>
<sequence>MELAHTKTIAETLQFFNVKESQGLSQTQVKAAQEKYGPNELPAEERKALWQLVLEQFDDLLVKILLLAAVISFILAIFEEDEDEKVTAFVEPFVILLILIANAIVGVWQERNAESAIEALKEYEPEIAKVIRMDKSGVQRIRARDLVPGDVVEVSVGDKIPADIRISTIKSTTLRVDQALLTGESVSVMKHTDTIPDTRAVNQDKKNLLFSGTNIASGKCTGVVVGTGLSTEIGKIRTEMVETETERTPLQQKLDEFGEQLSKVISIICVAVWAINIGHFSDPSHGGSWVRGAIYYFKIAVALAVAAIPEGLPTVITTCLALGTRRMAKKNAIVRSLPSVETLGCTSVICSDKTGTLTTNQMSVSRLFVMDKILGEKSSFHEFEVSGVTYEPKGEVHMNGSKANLANYEALQELATICALCNESSIDYNEAKNVYEKVGEATETALTVLVEKMNIFNTDLAGLDKHRLSNACNLAITSQYKKEFTLEFSRDRKSMSCYCTPTKITRSAGGNKMFVKGAPESILDRCTHLRIGMNKVPLTPIAKQQIIEKITEYGTGRDTLRCLGLATVDNPPRKEDMDLENANNFIKYETNMTFVGCVGMLDPPRKEVIHSVEACNEAGIRVIVITGDNKNTAEAICRRIGVFTETESTAGLSYSGREFDDLTPEAQSQACREARLFSRVEPAHKSKIVEYLQAQGEISAMTGDGVNDAPALKKAEIGIAMGSGTAVAKSASEMVLADDNFSTIVTAVEEGRAIYNNMKQFIRYLISSNIGEVVSIFLTAALGMPEALIPVQLLWVNLVTDGLPATALSFNSPDIDIMEKPPRKANEPLISGLLFFRYMAIGVYVGAATVGASAWWFMYHKNGPGLSFWQLTHHMQCPLEPENFKGLDCEIFDDPHHMTMALSVLVTIEMLNALNSLSENQSLLVMPPWSNIWLIGAIILSMGLHFVILYVDIMSTVFQITPLDFTEWMAVLKISFPVILLDEMLKFVARRTNDGKSYSVGLHGLVAGVAIALAVLYLLPM</sequence>
<keyword evidence="13" id="KW-0703">Sarcoplasmic reticulum</keyword>
<keyword evidence="7" id="KW-0479">Metal-binding</keyword>
<dbReference type="GO" id="GO:0005524">
    <property type="term" value="F:ATP binding"/>
    <property type="evidence" value="ECO:0007669"/>
    <property type="project" value="UniProtKB-KW"/>
</dbReference>
<keyword evidence="6 18" id="KW-0812">Transmembrane</keyword>
<dbReference type="InterPro" id="IPR006068">
    <property type="entry name" value="ATPase_P-typ_cation-transptr_C"/>
</dbReference>
<evidence type="ECO:0000256" key="11">
    <source>
        <dbReference type="ARBA" id="ARBA00022840"/>
    </source>
</evidence>
<evidence type="ECO:0000256" key="9">
    <source>
        <dbReference type="ARBA" id="ARBA00022824"/>
    </source>
</evidence>
<proteinExistence type="inferred from homology"/>
<dbReference type="GO" id="GO:0005388">
    <property type="term" value="F:P-type calcium transporter activity"/>
    <property type="evidence" value="ECO:0007669"/>
    <property type="project" value="UniProtKB-EC"/>
</dbReference>
<dbReference type="NCBIfam" id="TIGR01494">
    <property type="entry name" value="ATPase_P-type"/>
    <property type="match status" value="2"/>
</dbReference>
<comment type="subcellular location">
    <subcellularLocation>
        <location evidence="2">Endoplasmic reticulum membrane</location>
        <topology evidence="2">Multi-pass membrane protein</topology>
    </subcellularLocation>
    <subcellularLocation>
        <location evidence="18">Membrane</location>
        <topology evidence="18">Multi-pass membrane protein</topology>
    </subcellularLocation>
    <subcellularLocation>
        <location evidence="1">Sarcoplasmic reticulum membrane</location>
        <topology evidence="1">Multi-pass membrane protein</topology>
    </subcellularLocation>
</comment>
<dbReference type="InterPro" id="IPR036412">
    <property type="entry name" value="HAD-like_sf"/>
</dbReference>
<dbReference type="Proteomes" id="UP000694845">
    <property type="component" value="Unplaced"/>
</dbReference>
<dbReference type="InterPro" id="IPR008250">
    <property type="entry name" value="ATPase_P-typ_transduc_dom_A_sf"/>
</dbReference>
<dbReference type="FunFam" id="3.40.50.1000:FF:000005">
    <property type="entry name" value="Calcium-transporting ATPase 1"/>
    <property type="match status" value="1"/>
</dbReference>
<dbReference type="Gene3D" id="3.40.50.1000">
    <property type="entry name" value="HAD superfamily/HAD-like"/>
    <property type="match status" value="1"/>
</dbReference>
<organism evidence="20 21">
    <name type="scientific">Acanthaster planci</name>
    <name type="common">Crown-of-thorns starfish</name>
    <dbReference type="NCBI Taxonomy" id="133434"/>
    <lineage>
        <taxon>Eukaryota</taxon>
        <taxon>Metazoa</taxon>
        <taxon>Echinodermata</taxon>
        <taxon>Eleutherozoa</taxon>
        <taxon>Asterozoa</taxon>
        <taxon>Asteroidea</taxon>
        <taxon>Valvatacea</taxon>
        <taxon>Valvatida</taxon>
        <taxon>Acanthasteridae</taxon>
        <taxon>Acanthaster</taxon>
    </lineage>
</organism>
<dbReference type="GO" id="GO:0046872">
    <property type="term" value="F:metal ion binding"/>
    <property type="evidence" value="ECO:0007669"/>
    <property type="project" value="UniProtKB-KW"/>
</dbReference>
<reference evidence="21" key="1">
    <citation type="submission" date="2025-08" db="UniProtKB">
        <authorList>
            <consortium name="RefSeq"/>
        </authorList>
    </citation>
    <scope>IDENTIFICATION</scope>
</reference>
<dbReference type="OrthoDB" id="3352408at2759"/>
<evidence type="ECO:0000256" key="17">
    <source>
        <dbReference type="ARBA" id="ARBA00023136"/>
    </source>
</evidence>
<keyword evidence="17 18" id="KW-0472">Membrane</keyword>
<dbReference type="SFLD" id="SFLDS00003">
    <property type="entry name" value="Haloacid_Dehalogenase"/>
    <property type="match status" value="1"/>
</dbReference>
<dbReference type="EC" id="7.2.2.10" evidence="18"/>
<keyword evidence="20" id="KW-1185">Reference proteome</keyword>
<dbReference type="InterPro" id="IPR004014">
    <property type="entry name" value="ATPase_P-typ_cation-transptr_N"/>
</dbReference>
<keyword evidence="10 18" id="KW-0106">Calcium</keyword>
<evidence type="ECO:0000256" key="13">
    <source>
        <dbReference type="ARBA" id="ARBA00022951"/>
    </source>
</evidence>
<feature type="transmembrane region" description="Helical" evidence="18">
    <location>
        <begin position="761"/>
        <end position="782"/>
    </location>
</feature>
<dbReference type="InterPro" id="IPR001757">
    <property type="entry name" value="P_typ_ATPase"/>
</dbReference>
<dbReference type="GO" id="GO:0033017">
    <property type="term" value="C:sarcoplasmic reticulum membrane"/>
    <property type="evidence" value="ECO:0007669"/>
    <property type="project" value="UniProtKB-SubCell"/>
</dbReference>
<dbReference type="SUPFAM" id="SSF81653">
    <property type="entry name" value="Calcium ATPase, transduction domain A"/>
    <property type="match status" value="1"/>
</dbReference>
<evidence type="ECO:0000256" key="12">
    <source>
        <dbReference type="ARBA" id="ARBA00022842"/>
    </source>
</evidence>
<feature type="domain" description="Cation-transporting P-type ATPase N-terminal" evidence="19">
    <location>
        <begin position="3"/>
        <end position="77"/>
    </location>
</feature>
<name>A0A8B7YPG8_ACAPL</name>
<dbReference type="CDD" id="cd02083">
    <property type="entry name" value="P-type_ATPase_SERCA"/>
    <property type="match status" value="1"/>
</dbReference>
<dbReference type="Pfam" id="PF08282">
    <property type="entry name" value="Hydrolase_3"/>
    <property type="match status" value="1"/>
</dbReference>
<comment type="catalytic activity">
    <reaction evidence="18">
        <text>Ca(2+)(in) + ATP + H2O = Ca(2+)(out) + ADP + phosphate + H(+)</text>
        <dbReference type="Rhea" id="RHEA:18105"/>
        <dbReference type="ChEBI" id="CHEBI:15377"/>
        <dbReference type="ChEBI" id="CHEBI:15378"/>
        <dbReference type="ChEBI" id="CHEBI:29108"/>
        <dbReference type="ChEBI" id="CHEBI:30616"/>
        <dbReference type="ChEBI" id="CHEBI:43474"/>
        <dbReference type="ChEBI" id="CHEBI:456216"/>
        <dbReference type="EC" id="7.2.2.10"/>
    </reaction>
</comment>
<dbReference type="NCBIfam" id="TIGR01116">
    <property type="entry name" value="ATPase-IIA1_Ca"/>
    <property type="match status" value="1"/>
</dbReference>
<protein>
    <recommendedName>
        <fullName evidence="18">Calcium-transporting ATPase</fullName>
        <ecNumber evidence="18">7.2.2.10</ecNumber>
    </recommendedName>
</protein>
<evidence type="ECO:0000256" key="2">
    <source>
        <dbReference type="ARBA" id="ARBA00004477"/>
    </source>
</evidence>
<keyword evidence="9" id="KW-0256">Endoplasmic reticulum</keyword>
<dbReference type="PANTHER" id="PTHR42861">
    <property type="entry name" value="CALCIUM-TRANSPORTING ATPASE"/>
    <property type="match status" value="1"/>
</dbReference>
<dbReference type="RefSeq" id="XP_022093336.1">
    <property type="nucleotide sequence ID" value="XM_022237644.1"/>
</dbReference>
<dbReference type="Pfam" id="PF13246">
    <property type="entry name" value="Cation_ATPase"/>
    <property type="match status" value="1"/>
</dbReference>
<evidence type="ECO:0000256" key="7">
    <source>
        <dbReference type="ARBA" id="ARBA00022723"/>
    </source>
</evidence>
<dbReference type="SMART" id="SM00831">
    <property type="entry name" value="Cation_ATPase_N"/>
    <property type="match status" value="1"/>
</dbReference>
<dbReference type="Gene3D" id="3.40.1110.10">
    <property type="entry name" value="Calcium-transporting ATPase, cytoplasmic domain N"/>
    <property type="match status" value="1"/>
</dbReference>
<dbReference type="AlphaFoldDB" id="A0A8B7YPG8"/>
<keyword evidence="11 18" id="KW-0067">ATP-binding</keyword>
<evidence type="ECO:0000256" key="5">
    <source>
        <dbReference type="ARBA" id="ARBA00022568"/>
    </source>
</evidence>
<dbReference type="PRINTS" id="PR00119">
    <property type="entry name" value="CATATPASE"/>
</dbReference>
<dbReference type="FunFam" id="3.40.1110.10:FF:000003">
    <property type="entry name" value="Calcium-transporting ATPase"/>
    <property type="match status" value="1"/>
</dbReference>
<evidence type="ECO:0000256" key="6">
    <source>
        <dbReference type="ARBA" id="ARBA00022692"/>
    </source>
</evidence>
<keyword evidence="12" id="KW-0460">Magnesium</keyword>
<feature type="transmembrane region" description="Helical" evidence="18">
    <location>
        <begin position="794"/>
        <end position="813"/>
    </location>
</feature>
<dbReference type="PROSITE" id="PS00154">
    <property type="entry name" value="ATPASE_E1_E2"/>
    <property type="match status" value="1"/>
</dbReference>
<dbReference type="SFLD" id="SFLDG00002">
    <property type="entry name" value="C1.7:_P-type_atpase_like"/>
    <property type="match status" value="1"/>
</dbReference>
<evidence type="ECO:0000256" key="15">
    <source>
        <dbReference type="ARBA" id="ARBA00022989"/>
    </source>
</evidence>
<comment type="similarity">
    <text evidence="18">Belongs to the cation transport ATPase (P-type) (TC 3.A.3) family.</text>
</comment>
<feature type="transmembrane region" description="Helical" evidence="18">
    <location>
        <begin position="90"/>
        <end position="108"/>
    </location>
</feature>
<keyword evidence="15 18" id="KW-1133">Transmembrane helix</keyword>
<evidence type="ECO:0000256" key="1">
    <source>
        <dbReference type="ARBA" id="ARBA00004326"/>
    </source>
</evidence>
<feature type="transmembrane region" description="Helical" evidence="18">
    <location>
        <begin position="932"/>
        <end position="951"/>
    </location>
</feature>